<dbReference type="AlphaFoldDB" id="A0A0J9VXQ1"/>
<reference evidence="1" key="2">
    <citation type="journal article" date="2010" name="Nature">
        <title>Comparative genomics reveals mobile pathogenicity chromosomes in Fusarium.</title>
        <authorList>
            <person name="Ma L.J."/>
            <person name="van der Does H.C."/>
            <person name="Borkovich K.A."/>
            <person name="Coleman J.J."/>
            <person name="Daboussi M.J."/>
            <person name="Di Pietro A."/>
            <person name="Dufresne M."/>
            <person name="Freitag M."/>
            <person name="Grabherr M."/>
            <person name="Henrissat B."/>
            <person name="Houterman P.M."/>
            <person name="Kang S."/>
            <person name="Shim W.B."/>
            <person name="Woloshuk C."/>
            <person name="Xie X."/>
            <person name="Xu J.R."/>
            <person name="Antoniw J."/>
            <person name="Baker S.E."/>
            <person name="Bluhm B.H."/>
            <person name="Breakspear A."/>
            <person name="Brown D.W."/>
            <person name="Butchko R.A."/>
            <person name="Chapman S."/>
            <person name="Coulson R."/>
            <person name="Coutinho P.M."/>
            <person name="Danchin E.G."/>
            <person name="Diener A."/>
            <person name="Gale L.R."/>
            <person name="Gardiner D.M."/>
            <person name="Goff S."/>
            <person name="Hammond-Kosack K.E."/>
            <person name="Hilburn K."/>
            <person name="Hua-Van A."/>
            <person name="Jonkers W."/>
            <person name="Kazan K."/>
            <person name="Kodira C.D."/>
            <person name="Koehrsen M."/>
            <person name="Kumar L."/>
            <person name="Lee Y.H."/>
            <person name="Li L."/>
            <person name="Manners J.M."/>
            <person name="Miranda-Saavedra D."/>
            <person name="Mukherjee M."/>
            <person name="Park G."/>
            <person name="Park J."/>
            <person name="Park S.Y."/>
            <person name="Proctor R.H."/>
            <person name="Regev A."/>
            <person name="Ruiz-Roldan M.C."/>
            <person name="Sain D."/>
            <person name="Sakthikumar S."/>
            <person name="Sykes S."/>
            <person name="Schwartz D.C."/>
            <person name="Turgeon B.G."/>
            <person name="Wapinski I."/>
            <person name="Yoder O."/>
            <person name="Young S."/>
            <person name="Zeng Q."/>
            <person name="Zhou S."/>
            <person name="Galagan J."/>
            <person name="Cuomo C.A."/>
            <person name="Kistler H.C."/>
            <person name="Rep M."/>
        </authorList>
    </citation>
    <scope>NUCLEOTIDE SEQUENCE [LARGE SCALE GENOMIC DNA]</scope>
    <source>
        <strain evidence="1">4287</strain>
    </source>
</reference>
<sequence length="196" mass="22794">MKRVKKQYPRFEYSDVNRYQSTRLEVQDRISVGTNLTLRTMTHPEIGFQNYTPIILTKGVSFETNKTDQKRILITGIYTWLVIRQLDGWLLYHLGAVQLVEITVHRIRNQALAIVCSFTSMRGLTAQDVAARLHNQFFGHERLTVFAEEKRPNPVDRGPTIAIGSQRLPPRWAHILCTWSEWRLFEPCSVQPLSGW</sequence>
<evidence type="ECO:0000313" key="1">
    <source>
        <dbReference type="EMBL" id="KNB15546.1"/>
    </source>
</evidence>
<dbReference type="EMBL" id="DS231716">
    <property type="protein sequence ID" value="KNB15546.1"/>
    <property type="molecule type" value="Genomic_DNA"/>
</dbReference>
<name>A0A0J9VXQ1_FUSO4</name>
<accession>A0A0J9VXQ1</accession>
<dbReference type="GeneID" id="28955258"/>
<dbReference type="VEuPathDB" id="FungiDB:FOXG_14051"/>
<reference evidence="1" key="1">
    <citation type="submission" date="2007-04" db="EMBL/GenBank/DDBJ databases">
        <authorList>
            <consortium name="The Broad Institute Genome Sequencing Platform"/>
            <person name="Birren B."/>
            <person name="Lander E."/>
            <person name="Galagan J."/>
            <person name="Nusbaum C."/>
            <person name="Devon K."/>
            <person name="Ma L.-J."/>
            <person name="Jaffe D."/>
            <person name="Butler J."/>
            <person name="Alvarez P."/>
            <person name="Gnerre S."/>
            <person name="Grabherr M."/>
            <person name="Kleber M."/>
            <person name="Mauceli E."/>
            <person name="Brockman W."/>
            <person name="MacCallum I.A."/>
            <person name="Young S."/>
            <person name="LaButti K."/>
            <person name="DeCaprio D."/>
            <person name="Crawford M."/>
            <person name="Koehrsen M."/>
            <person name="Engels R."/>
            <person name="Montgomery P."/>
            <person name="Pearson M."/>
            <person name="Howarth C."/>
            <person name="Larson L."/>
            <person name="White J."/>
            <person name="O'Leary S."/>
            <person name="Kodira C."/>
            <person name="Zeng Q."/>
            <person name="Yandava C."/>
            <person name="Alvarado L."/>
            <person name="Kistler C."/>
            <person name="Shim W.-B."/>
            <person name="Kang S."/>
            <person name="Woloshuk C."/>
        </authorList>
    </citation>
    <scope>NUCLEOTIDE SEQUENCE</scope>
    <source>
        <strain evidence="1">4287</strain>
    </source>
</reference>
<gene>
    <name evidence="1" type="ORF">FOXG_14051</name>
</gene>
<dbReference type="KEGG" id="fox:FOXG_14051"/>
<organism evidence="1 2">
    <name type="scientific">Fusarium oxysporum f. sp. lycopersici (strain 4287 / CBS 123668 / FGSC 9935 / NRRL 34936)</name>
    <name type="common">Fusarium vascular wilt of tomato</name>
    <dbReference type="NCBI Taxonomy" id="426428"/>
    <lineage>
        <taxon>Eukaryota</taxon>
        <taxon>Fungi</taxon>
        <taxon>Dikarya</taxon>
        <taxon>Ascomycota</taxon>
        <taxon>Pezizomycotina</taxon>
        <taxon>Sordariomycetes</taxon>
        <taxon>Hypocreomycetidae</taxon>
        <taxon>Hypocreales</taxon>
        <taxon>Nectriaceae</taxon>
        <taxon>Fusarium</taxon>
        <taxon>Fusarium oxysporum species complex</taxon>
    </lineage>
</organism>
<proteinExistence type="predicted"/>
<dbReference type="Proteomes" id="UP000009097">
    <property type="component" value="Unassembled WGS sequence"/>
</dbReference>
<evidence type="ECO:0000313" key="2">
    <source>
        <dbReference type="Proteomes" id="UP000009097"/>
    </source>
</evidence>
<protein>
    <submittedName>
        <fullName evidence="1">Uncharacterized protein</fullName>
    </submittedName>
</protein>
<dbReference type="RefSeq" id="XP_018253591.1">
    <property type="nucleotide sequence ID" value="XM_018394117.1"/>
</dbReference>